<protein>
    <submittedName>
        <fullName evidence="2">Uncharacterized protein</fullName>
    </submittedName>
</protein>
<organism evidence="2 3">
    <name type="scientific">Pleurodeles waltl</name>
    <name type="common">Iberian ribbed newt</name>
    <dbReference type="NCBI Taxonomy" id="8319"/>
    <lineage>
        <taxon>Eukaryota</taxon>
        <taxon>Metazoa</taxon>
        <taxon>Chordata</taxon>
        <taxon>Craniata</taxon>
        <taxon>Vertebrata</taxon>
        <taxon>Euteleostomi</taxon>
        <taxon>Amphibia</taxon>
        <taxon>Batrachia</taxon>
        <taxon>Caudata</taxon>
        <taxon>Salamandroidea</taxon>
        <taxon>Salamandridae</taxon>
        <taxon>Pleurodelinae</taxon>
        <taxon>Pleurodeles</taxon>
    </lineage>
</organism>
<evidence type="ECO:0000313" key="2">
    <source>
        <dbReference type="EMBL" id="KAJ1182930.1"/>
    </source>
</evidence>
<sequence length="276" mass="28180">MAETGTARFCGGTRPPTQTFGGTHTAGDALGTVCGLLRRNTALSHGARSWQGLAPPASVEGPGVGRSQPHRPPGVHTPQEMPWAPGAVCGLLRGNTAEPWCALMAETGTARFCGGTRPPTQTFGGTHTAGDALGTGCGLLRRNTTLSHGARLWQGLAPPASVEGPGVGRSQPHRPPGVHTPQEMPWAPGAVCGLLRGNTALSHGAHSWQGLAPPASVEGPGQPHRPSGVHTPQEMPWAPGVVCGLLRGNTVLSHGARSWQRLAPPASLEGPGAGRG</sequence>
<proteinExistence type="predicted"/>
<feature type="region of interest" description="Disordered" evidence="1">
    <location>
        <begin position="47"/>
        <end position="79"/>
    </location>
</feature>
<evidence type="ECO:0000256" key="1">
    <source>
        <dbReference type="SAM" id="MobiDB-lite"/>
    </source>
</evidence>
<dbReference type="AlphaFoldDB" id="A0AAV7U2C2"/>
<comment type="caution">
    <text evidence="2">The sequence shown here is derived from an EMBL/GenBank/DDBJ whole genome shotgun (WGS) entry which is preliminary data.</text>
</comment>
<evidence type="ECO:0000313" key="3">
    <source>
        <dbReference type="Proteomes" id="UP001066276"/>
    </source>
</evidence>
<gene>
    <name evidence="2" type="ORF">NDU88_008107</name>
</gene>
<feature type="region of interest" description="Disordered" evidence="1">
    <location>
        <begin position="1"/>
        <end position="24"/>
    </location>
</feature>
<name>A0AAV7U2C2_PLEWA</name>
<reference evidence="2" key="1">
    <citation type="journal article" date="2022" name="bioRxiv">
        <title>Sequencing and chromosome-scale assembly of the giantPleurodeles waltlgenome.</title>
        <authorList>
            <person name="Brown T."/>
            <person name="Elewa A."/>
            <person name="Iarovenko S."/>
            <person name="Subramanian E."/>
            <person name="Araus A.J."/>
            <person name="Petzold A."/>
            <person name="Susuki M."/>
            <person name="Suzuki K.-i.T."/>
            <person name="Hayashi T."/>
            <person name="Toyoda A."/>
            <person name="Oliveira C."/>
            <person name="Osipova E."/>
            <person name="Leigh N.D."/>
            <person name="Simon A."/>
            <person name="Yun M.H."/>
        </authorList>
    </citation>
    <scope>NUCLEOTIDE SEQUENCE</scope>
    <source>
        <strain evidence="2">20211129_DDA</strain>
        <tissue evidence="2">Liver</tissue>
    </source>
</reference>
<feature type="region of interest" description="Disordered" evidence="1">
    <location>
        <begin position="204"/>
        <end position="233"/>
    </location>
</feature>
<keyword evidence="3" id="KW-1185">Reference proteome</keyword>
<feature type="region of interest" description="Disordered" evidence="1">
    <location>
        <begin position="161"/>
        <end position="182"/>
    </location>
</feature>
<dbReference type="EMBL" id="JANPWB010000006">
    <property type="protein sequence ID" value="KAJ1182930.1"/>
    <property type="molecule type" value="Genomic_DNA"/>
</dbReference>
<accession>A0AAV7U2C2</accession>
<dbReference type="Proteomes" id="UP001066276">
    <property type="component" value="Chromosome 3_2"/>
</dbReference>